<keyword evidence="4" id="KW-0067">ATP-binding</keyword>
<keyword evidence="5" id="KW-0520">NAD</keyword>
<dbReference type="InterPro" id="IPR014729">
    <property type="entry name" value="Rossmann-like_a/b/a_fold"/>
</dbReference>
<evidence type="ECO:0000259" key="6">
    <source>
        <dbReference type="Pfam" id="PF02540"/>
    </source>
</evidence>
<keyword evidence="2" id="KW-0436">Ligase</keyword>
<dbReference type="InterPro" id="IPR022310">
    <property type="entry name" value="NAD/GMP_synthase"/>
</dbReference>
<dbReference type="Gene3D" id="3.40.50.620">
    <property type="entry name" value="HUPs"/>
    <property type="match status" value="1"/>
</dbReference>
<feature type="domain" description="NAD/GMP synthase" evidence="6">
    <location>
        <begin position="35"/>
        <end position="186"/>
    </location>
</feature>
<organism evidence="7">
    <name type="scientific">marine sediment metagenome</name>
    <dbReference type="NCBI Taxonomy" id="412755"/>
    <lineage>
        <taxon>unclassified sequences</taxon>
        <taxon>metagenomes</taxon>
        <taxon>ecological metagenomes</taxon>
    </lineage>
</organism>
<dbReference type="PANTHER" id="PTHR23090:SF9">
    <property type="entry name" value="GLUTAMINE-DEPENDENT NAD(+) SYNTHETASE"/>
    <property type="match status" value="1"/>
</dbReference>
<dbReference type="InterPro" id="IPR003694">
    <property type="entry name" value="NAD_synthase"/>
</dbReference>
<dbReference type="UniPathway" id="UPA00253"/>
<comment type="pathway">
    <text evidence="1">Cofactor biosynthesis; NAD(+) biosynthesis.</text>
</comment>
<dbReference type="PANTHER" id="PTHR23090">
    <property type="entry name" value="NH 3 /GLUTAMINE-DEPENDENT NAD + SYNTHETASE"/>
    <property type="match status" value="1"/>
</dbReference>
<comment type="caution">
    <text evidence="7">The sequence shown here is derived from an EMBL/GenBank/DDBJ whole genome shotgun (WGS) entry which is preliminary data.</text>
</comment>
<keyword evidence="3" id="KW-0547">Nucleotide-binding</keyword>
<gene>
    <name evidence="7" type="ORF">S01H4_53727</name>
</gene>
<dbReference type="EMBL" id="BART01030845">
    <property type="protein sequence ID" value="GAH07880.1"/>
    <property type="molecule type" value="Genomic_DNA"/>
</dbReference>
<sequence>PDLLSRDAFNFFKLITEDEEGNRKSIRLKKKTTNGIVAATNTKQRIRMLHLYYFAEKKNYFVCGTTNKSETMQGFFVKYGDGGVDIEPIAHLYKMQVFQLAEYTGVIKEIIERAPSPDTYSLPVDDEEFFFRMPLDTLDLLLYAWENKISLVDICAVMELTEEQVKRAFRDFTAKSDASRHARKMPPSLKADNSKY</sequence>
<evidence type="ECO:0000256" key="4">
    <source>
        <dbReference type="ARBA" id="ARBA00022840"/>
    </source>
</evidence>
<accession>X1DHU6</accession>
<reference evidence="7" key="1">
    <citation type="journal article" date="2014" name="Front. Microbiol.">
        <title>High frequency of phylogenetically diverse reductive dehalogenase-homologous genes in deep subseafloor sedimentary metagenomes.</title>
        <authorList>
            <person name="Kawai M."/>
            <person name="Futagami T."/>
            <person name="Toyoda A."/>
            <person name="Takaki Y."/>
            <person name="Nishi S."/>
            <person name="Hori S."/>
            <person name="Arai W."/>
            <person name="Tsubouchi T."/>
            <person name="Morono Y."/>
            <person name="Uchiyama I."/>
            <person name="Ito T."/>
            <person name="Fujiyama A."/>
            <person name="Inagaki F."/>
            <person name="Takami H."/>
        </authorList>
    </citation>
    <scope>NUCLEOTIDE SEQUENCE</scope>
    <source>
        <strain evidence="7">Expedition CK06-06</strain>
    </source>
</reference>
<evidence type="ECO:0000313" key="7">
    <source>
        <dbReference type="EMBL" id="GAH07880.1"/>
    </source>
</evidence>
<evidence type="ECO:0000256" key="3">
    <source>
        <dbReference type="ARBA" id="ARBA00022741"/>
    </source>
</evidence>
<dbReference type="GO" id="GO:0005737">
    <property type="term" value="C:cytoplasm"/>
    <property type="evidence" value="ECO:0007669"/>
    <property type="project" value="InterPro"/>
</dbReference>
<feature type="non-terminal residue" evidence="7">
    <location>
        <position position="1"/>
    </location>
</feature>
<protein>
    <recommendedName>
        <fullName evidence="6">NAD/GMP synthase domain-containing protein</fullName>
    </recommendedName>
</protein>
<dbReference type="AlphaFoldDB" id="X1DHU6"/>
<dbReference type="GO" id="GO:0009435">
    <property type="term" value="P:NAD+ biosynthetic process"/>
    <property type="evidence" value="ECO:0007669"/>
    <property type="project" value="UniProtKB-UniPathway"/>
</dbReference>
<dbReference type="CDD" id="cd00553">
    <property type="entry name" value="NAD_synthase"/>
    <property type="match status" value="1"/>
</dbReference>
<evidence type="ECO:0000256" key="2">
    <source>
        <dbReference type="ARBA" id="ARBA00022598"/>
    </source>
</evidence>
<dbReference type="SUPFAM" id="SSF52402">
    <property type="entry name" value="Adenine nucleotide alpha hydrolases-like"/>
    <property type="match status" value="1"/>
</dbReference>
<dbReference type="NCBIfam" id="TIGR00552">
    <property type="entry name" value="nadE"/>
    <property type="match status" value="1"/>
</dbReference>
<proteinExistence type="predicted"/>
<dbReference type="Pfam" id="PF02540">
    <property type="entry name" value="NAD_synthase"/>
    <property type="match status" value="1"/>
</dbReference>
<dbReference type="GO" id="GO:0005524">
    <property type="term" value="F:ATP binding"/>
    <property type="evidence" value="ECO:0007669"/>
    <property type="project" value="UniProtKB-KW"/>
</dbReference>
<dbReference type="GO" id="GO:0003952">
    <property type="term" value="F:NAD+ synthase (glutamine-hydrolyzing) activity"/>
    <property type="evidence" value="ECO:0007669"/>
    <property type="project" value="InterPro"/>
</dbReference>
<evidence type="ECO:0000256" key="5">
    <source>
        <dbReference type="ARBA" id="ARBA00023027"/>
    </source>
</evidence>
<name>X1DHU6_9ZZZZ</name>
<evidence type="ECO:0000256" key="1">
    <source>
        <dbReference type="ARBA" id="ARBA00004790"/>
    </source>
</evidence>
<dbReference type="GO" id="GO:0004359">
    <property type="term" value="F:glutaminase activity"/>
    <property type="evidence" value="ECO:0007669"/>
    <property type="project" value="InterPro"/>
</dbReference>